<dbReference type="GO" id="GO:0016020">
    <property type="term" value="C:membrane"/>
    <property type="evidence" value="ECO:0007669"/>
    <property type="project" value="UniProtKB-SubCell"/>
</dbReference>
<dbReference type="InterPro" id="IPR001478">
    <property type="entry name" value="PDZ"/>
</dbReference>
<dbReference type="SMART" id="SM00228">
    <property type="entry name" value="PDZ"/>
    <property type="match status" value="1"/>
</dbReference>
<proteinExistence type="inferred from homology"/>
<evidence type="ECO:0000256" key="7">
    <source>
        <dbReference type="ARBA" id="ARBA00023288"/>
    </source>
</evidence>
<dbReference type="Proteomes" id="UP000472270">
    <property type="component" value="Unassembled WGS sequence"/>
</dbReference>
<dbReference type="CDD" id="cd12080">
    <property type="entry name" value="SH3_MPP1"/>
    <property type="match status" value="1"/>
</dbReference>
<evidence type="ECO:0000256" key="4">
    <source>
        <dbReference type="ARBA" id="ARBA00022443"/>
    </source>
</evidence>
<keyword evidence="5" id="KW-0472">Membrane</keyword>
<dbReference type="KEGG" id="srx:107727269"/>
<keyword evidence="14" id="KW-1185">Reference proteome</keyword>
<dbReference type="InterPro" id="IPR036034">
    <property type="entry name" value="PDZ_sf"/>
</dbReference>
<dbReference type="InterPro" id="IPR035475">
    <property type="entry name" value="MPP1_SH3"/>
</dbReference>
<dbReference type="GeneID" id="107727269"/>
<dbReference type="SUPFAM" id="SSF50044">
    <property type="entry name" value="SH3-domain"/>
    <property type="match status" value="1"/>
</dbReference>
<evidence type="ECO:0000256" key="2">
    <source>
        <dbReference type="ARBA" id="ARBA00007014"/>
    </source>
</evidence>
<dbReference type="Gene3D" id="2.30.42.10">
    <property type="match status" value="1"/>
</dbReference>
<dbReference type="Ensembl" id="ENSSRHT00000026228.1">
    <property type="protein sequence ID" value="ENSSRHP00000025461.1"/>
    <property type="gene ID" value="ENSSRHG00000013362.1"/>
</dbReference>
<reference evidence="13" key="1">
    <citation type="submission" date="2025-08" db="UniProtKB">
        <authorList>
            <consortium name="Ensembl"/>
        </authorList>
    </citation>
    <scope>IDENTIFICATION</scope>
</reference>
<keyword evidence="7" id="KW-0449">Lipoprotein</keyword>
<dbReference type="PROSITE" id="PS50052">
    <property type="entry name" value="GUANYLATE_KINASE_2"/>
    <property type="match status" value="1"/>
</dbReference>
<dbReference type="SMART" id="SM00326">
    <property type="entry name" value="SH3"/>
    <property type="match status" value="1"/>
</dbReference>
<evidence type="ECO:0000259" key="12">
    <source>
        <dbReference type="PROSITE" id="PS50106"/>
    </source>
</evidence>
<evidence type="ECO:0000256" key="1">
    <source>
        <dbReference type="ARBA" id="ARBA00004370"/>
    </source>
</evidence>
<organism evidence="13 14">
    <name type="scientific">Sinocyclocheilus rhinocerous</name>
    <dbReference type="NCBI Taxonomy" id="307959"/>
    <lineage>
        <taxon>Eukaryota</taxon>
        <taxon>Metazoa</taxon>
        <taxon>Chordata</taxon>
        <taxon>Craniata</taxon>
        <taxon>Vertebrata</taxon>
        <taxon>Euteleostomi</taxon>
        <taxon>Actinopterygii</taxon>
        <taxon>Neopterygii</taxon>
        <taxon>Teleostei</taxon>
        <taxon>Ostariophysi</taxon>
        <taxon>Cypriniformes</taxon>
        <taxon>Cyprinidae</taxon>
        <taxon>Cyprininae</taxon>
        <taxon>Sinocyclocheilus</taxon>
    </lineage>
</organism>
<dbReference type="SUPFAM" id="SSF50156">
    <property type="entry name" value="PDZ domain-like"/>
    <property type="match status" value="1"/>
</dbReference>
<keyword evidence="6" id="KW-0564">Palmitate</keyword>
<sequence>MILNSNKNEPAVILERVNSARTALSDLYLEQLLQNKPKSDKTAMQTYDCKGQEVFTNGSSGYMNSKDVTRMREVAFEKNSSEPLGVTLKLNERQRCTVARILHGGMIHRQGSLHEGDEIAEINGKSVANQSVDQLQKILKDTNGVVTLKIIPNQQSRPVACEMYMRAQFDYDPAKDDLIPCKEAGLKFQTGAIIQIINKKDPNWWQGKVDNSSTDFAGLIPSPELQEWRVASKSKATQEASQSCSPFGKKKKCKDKYLAKHSSIFDQLDVISYEEVVRLPAFNRKTLVLIGAPGVGRSHIKNSLLSKYPEKFAYPAPRMYCPAACLLFLIS</sequence>
<dbReference type="PROSITE" id="PS50106">
    <property type="entry name" value="PDZ"/>
    <property type="match status" value="1"/>
</dbReference>
<reference evidence="13" key="2">
    <citation type="submission" date="2025-09" db="UniProtKB">
        <authorList>
            <consortium name="Ensembl"/>
        </authorList>
    </citation>
    <scope>IDENTIFICATION</scope>
</reference>
<dbReference type="Pfam" id="PF00625">
    <property type="entry name" value="Guanylate_kin"/>
    <property type="match status" value="1"/>
</dbReference>
<dbReference type="PANTHER" id="PTHR23122">
    <property type="entry name" value="MEMBRANE-ASSOCIATED GUANYLATE KINASE MAGUK"/>
    <property type="match status" value="1"/>
</dbReference>
<gene>
    <name evidence="13" type="primary">LOC107727269</name>
</gene>
<evidence type="ECO:0000256" key="6">
    <source>
        <dbReference type="ARBA" id="ARBA00023139"/>
    </source>
</evidence>
<dbReference type="OrthoDB" id="65789at2759"/>
<feature type="domain" description="SH3" evidence="10">
    <location>
        <begin position="160"/>
        <end position="230"/>
    </location>
</feature>
<evidence type="ECO:0000259" key="11">
    <source>
        <dbReference type="PROSITE" id="PS50052"/>
    </source>
</evidence>
<dbReference type="InterPro" id="IPR050716">
    <property type="entry name" value="MAGUK"/>
</dbReference>
<dbReference type="Gene3D" id="3.40.50.300">
    <property type="entry name" value="P-loop containing nucleotide triphosphate hydrolases"/>
    <property type="match status" value="1"/>
</dbReference>
<dbReference type="Pfam" id="PF00595">
    <property type="entry name" value="PDZ"/>
    <property type="match status" value="1"/>
</dbReference>
<keyword evidence="4 9" id="KW-0728">SH3 domain</keyword>
<comment type="subcellular location">
    <subcellularLocation>
        <location evidence="1">Membrane</location>
    </subcellularLocation>
</comment>
<evidence type="ECO:0000313" key="13">
    <source>
        <dbReference type="Ensembl" id="ENSSRHP00000025461.1"/>
    </source>
</evidence>
<dbReference type="Gene3D" id="2.30.30.40">
    <property type="entry name" value="SH3 Domains"/>
    <property type="match status" value="1"/>
</dbReference>
<dbReference type="PROSITE" id="PS50002">
    <property type="entry name" value="SH3"/>
    <property type="match status" value="1"/>
</dbReference>
<dbReference type="InterPro" id="IPR027417">
    <property type="entry name" value="P-loop_NTPase"/>
</dbReference>
<evidence type="ECO:0000259" key="10">
    <source>
        <dbReference type="PROSITE" id="PS50002"/>
    </source>
</evidence>
<dbReference type="Pfam" id="PF00018">
    <property type="entry name" value="SH3_1"/>
    <property type="match status" value="1"/>
</dbReference>
<accession>A0A673HEH7</accession>
<name>A0A673HEH7_9TELE</name>
<dbReference type="AlphaFoldDB" id="A0A673HEH7"/>
<feature type="domain" description="PDZ" evidence="12">
    <location>
        <begin position="73"/>
        <end position="154"/>
    </location>
</feature>
<evidence type="ECO:0000256" key="5">
    <source>
        <dbReference type="ARBA" id="ARBA00023136"/>
    </source>
</evidence>
<dbReference type="InterPro" id="IPR036028">
    <property type="entry name" value="SH3-like_dom_sf"/>
</dbReference>
<evidence type="ECO:0000313" key="14">
    <source>
        <dbReference type="Proteomes" id="UP000472270"/>
    </source>
</evidence>
<dbReference type="CDD" id="cd10830">
    <property type="entry name" value="PDZ_MPP1-like"/>
    <property type="match status" value="1"/>
</dbReference>
<evidence type="ECO:0000256" key="3">
    <source>
        <dbReference type="ARBA" id="ARBA00020455"/>
    </source>
</evidence>
<dbReference type="InterPro" id="IPR008144">
    <property type="entry name" value="Guanylate_kin-like_dom"/>
</dbReference>
<dbReference type="RefSeq" id="XP_016392573.1">
    <property type="nucleotide sequence ID" value="XM_016537087.1"/>
</dbReference>
<feature type="domain" description="Guanylate kinase-like" evidence="11">
    <location>
        <begin position="284"/>
        <end position="317"/>
    </location>
</feature>
<evidence type="ECO:0000256" key="8">
    <source>
        <dbReference type="ARBA" id="ARBA00031599"/>
    </source>
</evidence>
<dbReference type="InterPro" id="IPR001452">
    <property type="entry name" value="SH3_domain"/>
</dbReference>
<dbReference type="InterPro" id="IPR008145">
    <property type="entry name" value="GK/Ca_channel_bsu"/>
</dbReference>
<comment type="similarity">
    <text evidence="2">Belongs to the MAGUK family.</text>
</comment>
<evidence type="ECO:0000256" key="9">
    <source>
        <dbReference type="PROSITE-ProRule" id="PRU00192"/>
    </source>
</evidence>
<protein>
    <recommendedName>
        <fullName evidence="3">55 kDa erythrocyte membrane protein</fullName>
    </recommendedName>
    <alternativeName>
        <fullName evidence="8">Membrane protein, palmitoylated 1</fullName>
    </alternativeName>
</protein>